<evidence type="ECO:0000256" key="8">
    <source>
        <dbReference type="PIRNR" id="PIRNR005096"/>
    </source>
</evidence>
<dbReference type="Gene3D" id="2.70.98.10">
    <property type="match status" value="1"/>
</dbReference>
<dbReference type="GO" id="GO:0030246">
    <property type="term" value="F:carbohydrate binding"/>
    <property type="evidence" value="ECO:0007669"/>
    <property type="project" value="InterPro"/>
</dbReference>
<evidence type="ECO:0000256" key="2">
    <source>
        <dbReference type="ARBA" id="ARBA00005028"/>
    </source>
</evidence>
<feature type="active site" description="Proton donor" evidence="9">
    <location>
        <position position="170"/>
    </location>
</feature>
<dbReference type="RefSeq" id="WP_071857194.1">
    <property type="nucleotide sequence ID" value="NZ_JBHSHK010000001.1"/>
</dbReference>
<dbReference type="InterPro" id="IPR014718">
    <property type="entry name" value="GH-type_carb-bd"/>
</dbReference>
<dbReference type="SUPFAM" id="SSF74650">
    <property type="entry name" value="Galactose mutarotase-like"/>
    <property type="match status" value="1"/>
</dbReference>
<dbReference type="Pfam" id="PF01263">
    <property type="entry name" value="Aldose_epim"/>
    <property type="match status" value="1"/>
</dbReference>
<feature type="binding site" evidence="10">
    <location>
        <position position="242"/>
    </location>
    <ligand>
        <name>beta-D-galactose</name>
        <dbReference type="ChEBI" id="CHEBI:27667"/>
    </ligand>
</feature>
<sequence>MHITEKDFGHGYRLITIENESGFHLSVTDLGARIVSLGNARELVLGFDSATEYLEKDPYIGAMVGRIAGRIENGHFSLEERNYQVTTDPLTGHCLHGGKPGFESKKWAYHIEENKDTTSVIFSTISPDGEHGFPGNLTIEVRYSLTEENIWELTTKAISDQTTLFNPTNHVYFNLTGDVTKPIDQHQLWLNSSNYAPLRSDSIPTGEKVTVTDTAFDFQVAKTLDRVFSSNFEQKVLFNGIDHPFFLNSSNLQELAAKLSSPDGLIELEVFTDASCIVIFTANFGENTPEMHGKNLADHGGITFETQTAPGAEQFSTFGSISLLANQPYETTTRFKITMKEVD</sequence>
<dbReference type="PANTHER" id="PTHR10091:SF0">
    <property type="entry name" value="GALACTOSE MUTAROTASE"/>
    <property type="match status" value="1"/>
</dbReference>
<evidence type="ECO:0000256" key="3">
    <source>
        <dbReference type="ARBA" id="ARBA00006206"/>
    </source>
</evidence>
<comment type="similarity">
    <text evidence="3 8">Belongs to the aldose epimerase family.</text>
</comment>
<organism evidence="12 13">
    <name type="scientific">Enterococcus hermanniensis</name>
    <dbReference type="NCBI Taxonomy" id="249189"/>
    <lineage>
        <taxon>Bacteria</taxon>
        <taxon>Bacillati</taxon>
        <taxon>Bacillota</taxon>
        <taxon>Bacilli</taxon>
        <taxon>Lactobacillales</taxon>
        <taxon>Enterococcaceae</taxon>
        <taxon>Enterococcus</taxon>
    </lineage>
</organism>
<dbReference type="OrthoDB" id="9779408at2"/>
<dbReference type="EMBL" id="JXKQ01000003">
    <property type="protein sequence ID" value="OJG46078.1"/>
    <property type="molecule type" value="Genomic_DNA"/>
</dbReference>
<evidence type="ECO:0000256" key="7">
    <source>
        <dbReference type="ARBA" id="ARBA00023277"/>
    </source>
</evidence>
<gene>
    <name evidence="12" type="ORF">RV04_GL001244</name>
</gene>
<dbReference type="Proteomes" id="UP000182077">
    <property type="component" value="Unassembled WGS sequence"/>
</dbReference>
<dbReference type="GO" id="GO:0004034">
    <property type="term" value="F:aldose 1-epimerase activity"/>
    <property type="evidence" value="ECO:0007669"/>
    <property type="project" value="UniProtKB-EC"/>
</dbReference>
<dbReference type="GO" id="GO:0005737">
    <property type="term" value="C:cytoplasm"/>
    <property type="evidence" value="ECO:0007669"/>
    <property type="project" value="TreeGrafter"/>
</dbReference>
<dbReference type="PANTHER" id="PTHR10091">
    <property type="entry name" value="ALDOSE-1-EPIMERASE"/>
    <property type="match status" value="1"/>
</dbReference>
<dbReference type="EC" id="5.1.3.3" evidence="4 8"/>
<dbReference type="STRING" id="249189.RV04_GL001244"/>
<evidence type="ECO:0000256" key="1">
    <source>
        <dbReference type="ARBA" id="ARBA00001614"/>
    </source>
</evidence>
<dbReference type="InterPro" id="IPR011013">
    <property type="entry name" value="Gal_mutarotase_sf_dom"/>
</dbReference>
<dbReference type="InterPro" id="IPR018052">
    <property type="entry name" value="Ald1_epimerase_CS"/>
</dbReference>
<dbReference type="GO" id="GO:0033499">
    <property type="term" value="P:galactose catabolic process via UDP-galactose, Leloir pathway"/>
    <property type="evidence" value="ECO:0007669"/>
    <property type="project" value="TreeGrafter"/>
</dbReference>
<evidence type="ECO:0000256" key="10">
    <source>
        <dbReference type="PIRSR" id="PIRSR005096-2"/>
    </source>
</evidence>
<keyword evidence="7 8" id="KW-0119">Carbohydrate metabolism</keyword>
<accession>A0A1L8TPH5</accession>
<feature type="active site" description="Proton acceptor" evidence="9">
    <location>
        <position position="305"/>
    </location>
</feature>
<keyword evidence="13" id="KW-1185">Reference proteome</keyword>
<evidence type="ECO:0000313" key="12">
    <source>
        <dbReference type="EMBL" id="OJG46078.1"/>
    </source>
</evidence>
<name>A0A1L8TPH5_9ENTE</name>
<feature type="binding site" evidence="11">
    <location>
        <begin position="170"/>
        <end position="172"/>
    </location>
    <ligand>
        <name>beta-D-galactose</name>
        <dbReference type="ChEBI" id="CHEBI:27667"/>
    </ligand>
</feature>
<protein>
    <recommendedName>
        <fullName evidence="5 8">Aldose 1-epimerase</fullName>
        <ecNumber evidence="4 8">5.1.3.3</ecNumber>
    </recommendedName>
</protein>
<evidence type="ECO:0000256" key="11">
    <source>
        <dbReference type="PIRSR" id="PIRSR005096-3"/>
    </source>
</evidence>
<dbReference type="AlphaFoldDB" id="A0A1L8TPH5"/>
<dbReference type="InterPro" id="IPR008183">
    <property type="entry name" value="Aldose_1/G6P_1-epimerase"/>
</dbReference>
<reference evidence="12 13" key="1">
    <citation type="submission" date="2014-12" db="EMBL/GenBank/DDBJ databases">
        <title>Draft genome sequences of 29 type strains of Enterococci.</title>
        <authorList>
            <person name="Zhong Z."/>
            <person name="Sun Z."/>
            <person name="Liu W."/>
            <person name="Zhang W."/>
            <person name="Zhang H."/>
        </authorList>
    </citation>
    <scope>NUCLEOTIDE SEQUENCE [LARGE SCALE GENOMIC DNA]</scope>
    <source>
        <strain evidence="12 13">DSM 17122</strain>
    </source>
</reference>
<comment type="pathway">
    <text evidence="2 8">Carbohydrate metabolism; hexose metabolism.</text>
</comment>
<evidence type="ECO:0000313" key="13">
    <source>
        <dbReference type="Proteomes" id="UP000182077"/>
    </source>
</evidence>
<keyword evidence="6 8" id="KW-0413">Isomerase</keyword>
<evidence type="ECO:0000256" key="9">
    <source>
        <dbReference type="PIRSR" id="PIRSR005096-1"/>
    </source>
</evidence>
<dbReference type="GO" id="GO:0006006">
    <property type="term" value="P:glucose metabolic process"/>
    <property type="evidence" value="ECO:0007669"/>
    <property type="project" value="TreeGrafter"/>
</dbReference>
<dbReference type="PIRSF" id="PIRSF005096">
    <property type="entry name" value="GALM"/>
    <property type="match status" value="1"/>
</dbReference>
<dbReference type="NCBIfam" id="NF008277">
    <property type="entry name" value="PRK11055.1"/>
    <property type="match status" value="1"/>
</dbReference>
<proteinExistence type="inferred from homology"/>
<dbReference type="UniPathway" id="UPA00242"/>
<comment type="caution">
    <text evidence="12">The sequence shown here is derived from an EMBL/GenBank/DDBJ whole genome shotgun (WGS) entry which is preliminary data.</text>
</comment>
<dbReference type="InterPro" id="IPR047215">
    <property type="entry name" value="Galactose_mutarotase-like"/>
</dbReference>
<dbReference type="InterPro" id="IPR015443">
    <property type="entry name" value="Aldose_1-epimerase"/>
</dbReference>
<comment type="catalytic activity">
    <reaction evidence="1 8">
        <text>alpha-D-glucose = beta-D-glucose</text>
        <dbReference type="Rhea" id="RHEA:10264"/>
        <dbReference type="ChEBI" id="CHEBI:15903"/>
        <dbReference type="ChEBI" id="CHEBI:17925"/>
        <dbReference type="EC" id="5.1.3.3"/>
    </reaction>
</comment>
<dbReference type="PROSITE" id="PS00545">
    <property type="entry name" value="ALDOSE_1_EPIMERASE"/>
    <property type="match status" value="1"/>
</dbReference>
<evidence type="ECO:0000256" key="5">
    <source>
        <dbReference type="ARBA" id="ARBA00014165"/>
    </source>
</evidence>
<evidence type="ECO:0000256" key="4">
    <source>
        <dbReference type="ARBA" id="ARBA00013185"/>
    </source>
</evidence>
<evidence type="ECO:0000256" key="6">
    <source>
        <dbReference type="ARBA" id="ARBA00023235"/>
    </source>
</evidence>
<dbReference type="CDD" id="cd09019">
    <property type="entry name" value="galactose_mutarotase_like"/>
    <property type="match status" value="1"/>
</dbReference>